<dbReference type="GO" id="GO:0003723">
    <property type="term" value="F:RNA binding"/>
    <property type="evidence" value="ECO:0007669"/>
    <property type="project" value="UniProtKB-UniRule"/>
</dbReference>
<feature type="binding site" evidence="12">
    <location>
        <begin position="89"/>
        <end position="91"/>
    </location>
    <ligand>
        <name>ATP</name>
        <dbReference type="ChEBI" id="CHEBI:30616"/>
    </ligand>
</feature>
<dbReference type="SUPFAM" id="SSF81631">
    <property type="entry name" value="PAP/OAS1 substrate-binding domain"/>
    <property type="match status" value="1"/>
</dbReference>
<dbReference type="EC" id="2.7.7.19" evidence="11"/>
<evidence type="ECO:0000259" key="17">
    <source>
        <dbReference type="Pfam" id="PF20750"/>
    </source>
</evidence>
<dbReference type="InterPro" id="IPR007010">
    <property type="entry name" value="PolA_pol_RNA-bd_dom"/>
</dbReference>
<keyword evidence="19" id="KW-1185">Reference proteome</keyword>
<dbReference type="CDD" id="cd05402">
    <property type="entry name" value="NT_PAP_TUTase"/>
    <property type="match status" value="1"/>
</dbReference>
<comment type="catalytic activity">
    <reaction evidence="11">
        <text>RNA(n) + ATP = RNA(n)-3'-adenine ribonucleotide + diphosphate</text>
        <dbReference type="Rhea" id="RHEA:11332"/>
        <dbReference type="Rhea" id="RHEA-COMP:14527"/>
        <dbReference type="Rhea" id="RHEA-COMP:17347"/>
        <dbReference type="ChEBI" id="CHEBI:30616"/>
        <dbReference type="ChEBI" id="CHEBI:33019"/>
        <dbReference type="ChEBI" id="CHEBI:140395"/>
        <dbReference type="ChEBI" id="CHEBI:173115"/>
        <dbReference type="EC" id="2.7.7.19"/>
    </reaction>
</comment>
<evidence type="ECO:0000256" key="13">
    <source>
        <dbReference type="PIRSR" id="PIRSR018425-2"/>
    </source>
</evidence>
<evidence type="ECO:0000256" key="7">
    <source>
        <dbReference type="ARBA" id="ARBA00022741"/>
    </source>
</evidence>
<dbReference type="InterPro" id="IPR043519">
    <property type="entry name" value="NT_sf"/>
</dbReference>
<dbReference type="GO" id="GO:0046872">
    <property type="term" value="F:metal ion binding"/>
    <property type="evidence" value="ECO:0007669"/>
    <property type="project" value="UniProtKB-KW"/>
</dbReference>
<sequence length="575" mass="64704">MEGQKKQQWGVTKPILEAHPTEADLKLNDQLVETLKRENNFETPEGSENRTRVLNLLQEAGYKFVRHVATEKKLPPSTVENCGCKIFTFGSYALGAYGPTSDIDTLLVGPKHITLDDYFKYFPDILRGMVPASDITEFTPVPGAYVPIIKMELMGIAIDLIYASIVSKSTIEKDFDLGEKGILRGLDDTAMRTVNGTRVTKELLQAVPQVKSFRLALRAVKLWSTQRAIYGAVFGYPGGVAWAIMVARICQLYPFACGATILSKFFNLMFKWSWPKPVMLKLIEEGTMNLRVWNPAISHGDRSHLMPIITPAFPSMCATHTVMQFTKSIMMEEFERADKVLAAIHSGKKTWIDLFERHTFFTKDHKYYLSVIAASRTKAADDVFAGLVQSKFRLLVKGIEDGDAGVERARPYMKGIDRVHRCENEDQIERVVQGNLDYQVKKGDLTTTNGTSNDDKEYHTIYTTTFYVGLTLPEGATRSLDISFPVADFKRLITSSDIYDEDLMSVRVVHTRNYQLPDDLFLPGEQKPIREKKKKSSGRTEKRKFTESGLEDSQPLPSKRLQSAQPNGVPTATPA</sequence>
<keyword evidence="6 13" id="KW-0479">Metal-binding</keyword>
<dbReference type="GO" id="GO:0005524">
    <property type="term" value="F:ATP binding"/>
    <property type="evidence" value="ECO:0007669"/>
    <property type="project" value="UniProtKB-UniRule"/>
</dbReference>
<comment type="similarity">
    <text evidence="3 11">Belongs to the poly(A) polymerase family.</text>
</comment>
<dbReference type="PANTHER" id="PTHR10682">
    <property type="entry name" value="POLY A POLYMERASE"/>
    <property type="match status" value="1"/>
</dbReference>
<dbReference type="SUPFAM" id="SSF55003">
    <property type="entry name" value="PAP/Archaeal CCA-adding enzyme, C-terminal domain"/>
    <property type="match status" value="1"/>
</dbReference>
<dbReference type="PIRSF" id="PIRSF018425">
    <property type="entry name" value="PolyA_polymerase"/>
    <property type="match status" value="1"/>
</dbReference>
<feature type="binding site" evidence="13">
    <location>
        <position position="102"/>
    </location>
    <ligand>
        <name>Mg(2+)</name>
        <dbReference type="ChEBI" id="CHEBI:18420"/>
        <label>1</label>
        <note>catalytic</note>
    </ligand>
</feature>
<feature type="compositionally biased region" description="Polar residues" evidence="14">
    <location>
        <begin position="560"/>
        <end position="575"/>
    </location>
</feature>
<dbReference type="Gene3D" id="1.10.1410.10">
    <property type="match status" value="1"/>
</dbReference>
<reference evidence="18" key="1">
    <citation type="journal article" date="2021" name="Nat. Commun.">
        <title>Genetic determinants of endophytism in the Arabidopsis root mycobiome.</title>
        <authorList>
            <person name="Mesny F."/>
            <person name="Miyauchi S."/>
            <person name="Thiergart T."/>
            <person name="Pickel B."/>
            <person name="Atanasova L."/>
            <person name="Karlsson M."/>
            <person name="Huettel B."/>
            <person name="Barry K.W."/>
            <person name="Haridas S."/>
            <person name="Chen C."/>
            <person name="Bauer D."/>
            <person name="Andreopoulos W."/>
            <person name="Pangilinan J."/>
            <person name="LaButti K."/>
            <person name="Riley R."/>
            <person name="Lipzen A."/>
            <person name="Clum A."/>
            <person name="Drula E."/>
            <person name="Henrissat B."/>
            <person name="Kohler A."/>
            <person name="Grigoriev I.V."/>
            <person name="Martin F.M."/>
            <person name="Hacquard S."/>
        </authorList>
    </citation>
    <scope>NUCLEOTIDE SEQUENCE</scope>
    <source>
        <strain evidence="18">MPI-CAGE-CH-0243</strain>
    </source>
</reference>
<evidence type="ECO:0000256" key="11">
    <source>
        <dbReference type="PIRNR" id="PIRNR018425"/>
    </source>
</evidence>
<dbReference type="SUPFAM" id="SSF81301">
    <property type="entry name" value="Nucleotidyltransferase"/>
    <property type="match status" value="1"/>
</dbReference>
<dbReference type="Gene3D" id="3.30.460.10">
    <property type="entry name" value="Beta Polymerase, domain 2"/>
    <property type="match status" value="1"/>
</dbReference>
<feature type="binding site" evidence="12">
    <location>
        <position position="230"/>
    </location>
    <ligand>
        <name>ATP</name>
        <dbReference type="ChEBI" id="CHEBI:30616"/>
    </ligand>
</feature>
<evidence type="ECO:0000313" key="18">
    <source>
        <dbReference type="EMBL" id="KAH7128490.1"/>
    </source>
</evidence>
<evidence type="ECO:0000256" key="1">
    <source>
        <dbReference type="ARBA" id="ARBA00001936"/>
    </source>
</evidence>
<comment type="cofactor">
    <cofactor evidence="1">
        <name>Mn(2+)</name>
        <dbReference type="ChEBI" id="CHEBI:29035"/>
    </cofactor>
</comment>
<dbReference type="InterPro" id="IPR011068">
    <property type="entry name" value="NuclTrfase_I-like_C"/>
</dbReference>
<feature type="binding site" evidence="12">
    <location>
        <position position="221"/>
    </location>
    <ligand>
        <name>ATP</name>
        <dbReference type="ChEBI" id="CHEBI:30616"/>
    </ligand>
</feature>
<feature type="region of interest" description="Disordered" evidence="14">
    <location>
        <begin position="521"/>
        <end position="575"/>
    </location>
</feature>
<comment type="caution">
    <text evidence="18">The sequence shown here is derived from an EMBL/GenBank/DDBJ whole genome shotgun (WGS) entry which is preliminary data.</text>
</comment>
<evidence type="ECO:0000256" key="4">
    <source>
        <dbReference type="ARBA" id="ARBA00022664"/>
    </source>
</evidence>
<dbReference type="Gene3D" id="3.30.70.590">
    <property type="entry name" value="Poly(A) polymerase predicted RNA binding domain"/>
    <property type="match status" value="1"/>
</dbReference>
<keyword evidence="9 13" id="KW-0460">Magnesium</keyword>
<dbReference type="Pfam" id="PF20750">
    <property type="entry name" value="PAP_NTPase"/>
    <property type="match status" value="1"/>
</dbReference>
<accession>A0A9P9DXY8</accession>
<evidence type="ECO:0000256" key="14">
    <source>
        <dbReference type="SAM" id="MobiDB-lite"/>
    </source>
</evidence>
<feature type="binding site" evidence="13">
    <location>
        <position position="104"/>
    </location>
    <ligand>
        <name>Mg(2+)</name>
        <dbReference type="ChEBI" id="CHEBI:18420"/>
        <label>1</label>
        <note>catalytic</note>
    </ligand>
</feature>
<feature type="domain" description="Poly(A) polymerase central" evidence="16">
    <location>
        <begin position="212"/>
        <end position="357"/>
    </location>
</feature>
<dbReference type="Proteomes" id="UP000700596">
    <property type="component" value="Unassembled WGS sequence"/>
</dbReference>
<dbReference type="GO" id="GO:0031123">
    <property type="term" value="P:RNA 3'-end processing"/>
    <property type="evidence" value="ECO:0007669"/>
    <property type="project" value="InterPro"/>
</dbReference>
<comment type="cofactor">
    <cofactor evidence="13">
        <name>Mg(2+)</name>
        <dbReference type="ChEBI" id="CHEBI:18420"/>
    </cofactor>
    <text evidence="13">Binds 2 magnesium ions. Also active with manganese.</text>
</comment>
<dbReference type="InterPro" id="IPR048840">
    <property type="entry name" value="PolA_pol_NTPase"/>
</dbReference>
<protein>
    <recommendedName>
        <fullName evidence="11">Poly(A) polymerase</fullName>
        <ecNumber evidence="11">2.7.7.19</ecNumber>
    </recommendedName>
</protein>
<evidence type="ECO:0000313" key="19">
    <source>
        <dbReference type="Proteomes" id="UP000700596"/>
    </source>
</evidence>
<evidence type="ECO:0000256" key="6">
    <source>
        <dbReference type="ARBA" id="ARBA00022723"/>
    </source>
</evidence>
<name>A0A9P9DXY8_9PLEO</name>
<keyword evidence="4 11" id="KW-0507">mRNA processing</keyword>
<feature type="binding site" evidence="13">
    <location>
        <position position="159"/>
    </location>
    <ligand>
        <name>Mg(2+)</name>
        <dbReference type="ChEBI" id="CHEBI:18420"/>
        <label>2</label>
        <note>catalytic</note>
    </ligand>
</feature>
<dbReference type="InterPro" id="IPR007012">
    <property type="entry name" value="PolA_pol_cen_dom"/>
</dbReference>
<organism evidence="18 19">
    <name type="scientific">Dendryphion nanum</name>
    <dbReference type="NCBI Taxonomy" id="256645"/>
    <lineage>
        <taxon>Eukaryota</taxon>
        <taxon>Fungi</taxon>
        <taxon>Dikarya</taxon>
        <taxon>Ascomycota</taxon>
        <taxon>Pezizomycotina</taxon>
        <taxon>Dothideomycetes</taxon>
        <taxon>Pleosporomycetidae</taxon>
        <taxon>Pleosporales</taxon>
        <taxon>Torulaceae</taxon>
        <taxon>Dendryphion</taxon>
    </lineage>
</organism>
<dbReference type="InterPro" id="IPR014492">
    <property type="entry name" value="PolyA_polymerase"/>
</dbReference>
<dbReference type="GO" id="GO:1990817">
    <property type="term" value="F:poly(A) RNA polymerase activity"/>
    <property type="evidence" value="ECO:0007669"/>
    <property type="project" value="UniProtKB-UniRule"/>
</dbReference>
<evidence type="ECO:0000256" key="3">
    <source>
        <dbReference type="ARBA" id="ARBA00010912"/>
    </source>
</evidence>
<feature type="binding site" evidence="12">
    <location>
        <position position="159"/>
    </location>
    <ligand>
        <name>ATP</name>
        <dbReference type="ChEBI" id="CHEBI:30616"/>
    </ligand>
</feature>
<evidence type="ECO:0000256" key="8">
    <source>
        <dbReference type="ARBA" id="ARBA00022840"/>
    </source>
</evidence>
<dbReference type="Pfam" id="PF04926">
    <property type="entry name" value="PAP_RNA-bind"/>
    <property type="match status" value="1"/>
</dbReference>
<keyword evidence="10 11" id="KW-0539">Nucleus</keyword>
<evidence type="ECO:0000256" key="10">
    <source>
        <dbReference type="ARBA" id="ARBA00023242"/>
    </source>
</evidence>
<feature type="binding site" evidence="12">
    <location>
        <begin position="239"/>
        <end position="240"/>
    </location>
    <ligand>
        <name>ATP</name>
        <dbReference type="ChEBI" id="CHEBI:30616"/>
    </ligand>
</feature>
<feature type="binding site" evidence="13">
    <location>
        <position position="102"/>
    </location>
    <ligand>
        <name>Mg(2+)</name>
        <dbReference type="ChEBI" id="CHEBI:18420"/>
        <label>2</label>
        <note>catalytic</note>
    </ligand>
</feature>
<feature type="binding site" evidence="12">
    <location>
        <begin position="102"/>
        <end position="104"/>
    </location>
    <ligand>
        <name>ATP</name>
        <dbReference type="ChEBI" id="CHEBI:30616"/>
    </ligand>
</feature>
<keyword evidence="8 11" id="KW-0067">ATP-binding</keyword>
<comment type="subcellular location">
    <subcellularLocation>
        <location evidence="2 11">Nucleus</location>
    </subcellularLocation>
</comment>
<evidence type="ECO:0000259" key="16">
    <source>
        <dbReference type="Pfam" id="PF04928"/>
    </source>
</evidence>
<dbReference type="PANTHER" id="PTHR10682:SF10">
    <property type="entry name" value="POLYNUCLEOTIDE ADENYLYLTRANSFERASE"/>
    <property type="match status" value="1"/>
</dbReference>
<feature type="binding site" evidence="13">
    <location>
        <position position="104"/>
    </location>
    <ligand>
        <name>Mg(2+)</name>
        <dbReference type="ChEBI" id="CHEBI:18420"/>
        <label>2</label>
        <note>catalytic</note>
    </ligand>
</feature>
<dbReference type="OrthoDB" id="412748at2759"/>
<dbReference type="FunFam" id="1.10.1410.10:FF:000001">
    <property type="entry name" value="Putative poly(A) polymerase gamma"/>
    <property type="match status" value="1"/>
</dbReference>
<dbReference type="EMBL" id="JAGMWT010000005">
    <property type="protein sequence ID" value="KAH7128490.1"/>
    <property type="molecule type" value="Genomic_DNA"/>
</dbReference>
<dbReference type="FunFam" id="3.30.460.10:FF:000002">
    <property type="entry name" value="Poly(A) polymerase alpha, putative"/>
    <property type="match status" value="1"/>
</dbReference>
<dbReference type="GO" id="GO:0006397">
    <property type="term" value="P:mRNA processing"/>
    <property type="evidence" value="ECO:0007669"/>
    <property type="project" value="UniProtKB-KW"/>
</dbReference>
<keyword evidence="7 11" id="KW-0547">Nucleotide-binding</keyword>
<evidence type="ECO:0000256" key="5">
    <source>
        <dbReference type="ARBA" id="ARBA00022679"/>
    </source>
</evidence>
<keyword evidence="5 11" id="KW-0808">Transferase</keyword>
<dbReference type="Pfam" id="PF04928">
    <property type="entry name" value="PAP_central"/>
    <property type="match status" value="1"/>
</dbReference>
<proteinExistence type="inferred from homology"/>
<dbReference type="GO" id="GO:0005634">
    <property type="term" value="C:nucleus"/>
    <property type="evidence" value="ECO:0007669"/>
    <property type="project" value="UniProtKB-SubCell"/>
</dbReference>
<feature type="domain" description="Poly(A) polymerase RNA-binding" evidence="15">
    <location>
        <begin position="359"/>
        <end position="529"/>
    </location>
</feature>
<evidence type="ECO:0000256" key="9">
    <source>
        <dbReference type="ARBA" id="ARBA00022842"/>
    </source>
</evidence>
<evidence type="ECO:0000256" key="12">
    <source>
        <dbReference type="PIRSR" id="PIRSR018425-1"/>
    </source>
</evidence>
<evidence type="ECO:0000256" key="2">
    <source>
        <dbReference type="ARBA" id="ARBA00004123"/>
    </source>
</evidence>
<dbReference type="AlphaFoldDB" id="A0A9P9DXY8"/>
<feature type="domain" description="Poly(A) polymerase nucleotidyltransferase" evidence="17">
    <location>
        <begin position="10"/>
        <end position="207"/>
    </location>
</feature>
<evidence type="ECO:0000259" key="15">
    <source>
        <dbReference type="Pfam" id="PF04926"/>
    </source>
</evidence>
<comment type="function">
    <text evidence="11">Polymerase that creates the 3'-poly(A) tail of mRNA's.</text>
</comment>
<gene>
    <name evidence="18" type="ORF">B0J11DRAFT_504959</name>
</gene>